<feature type="non-terminal residue" evidence="2">
    <location>
        <position position="65"/>
    </location>
</feature>
<name>A0A6J4N6G3_9ACTN</name>
<organism evidence="2">
    <name type="scientific">uncultured Nocardioides sp</name>
    <dbReference type="NCBI Taxonomy" id="198441"/>
    <lineage>
        <taxon>Bacteria</taxon>
        <taxon>Bacillati</taxon>
        <taxon>Actinomycetota</taxon>
        <taxon>Actinomycetes</taxon>
        <taxon>Propionibacteriales</taxon>
        <taxon>Nocardioidaceae</taxon>
        <taxon>Nocardioides</taxon>
        <taxon>environmental samples</taxon>
    </lineage>
</organism>
<evidence type="ECO:0000256" key="1">
    <source>
        <dbReference type="SAM" id="MobiDB-lite"/>
    </source>
</evidence>
<proteinExistence type="predicted"/>
<reference evidence="2" key="1">
    <citation type="submission" date="2020-02" db="EMBL/GenBank/DDBJ databases">
        <authorList>
            <person name="Meier V. D."/>
        </authorList>
    </citation>
    <scope>NUCLEOTIDE SEQUENCE</scope>
    <source>
        <strain evidence="2">AVDCRST_MAG06</strain>
    </source>
</reference>
<sequence length="65" mass="7137">APRRPQPPLGRAVRAAGHAARGAQDPRLLVQGRVDRLLRVRRARRGVAGTFARRRRVAPAGARQL</sequence>
<feature type="compositionally biased region" description="Low complexity" evidence="1">
    <location>
        <begin position="10"/>
        <end position="21"/>
    </location>
</feature>
<accession>A0A6J4N6G3</accession>
<dbReference type="EMBL" id="CADCUP010000038">
    <property type="protein sequence ID" value="CAA9376272.1"/>
    <property type="molecule type" value="Genomic_DNA"/>
</dbReference>
<evidence type="ECO:0000313" key="2">
    <source>
        <dbReference type="EMBL" id="CAA9376272.1"/>
    </source>
</evidence>
<feature type="region of interest" description="Disordered" evidence="1">
    <location>
        <begin position="1"/>
        <end position="21"/>
    </location>
</feature>
<dbReference type="AlphaFoldDB" id="A0A6J4N6G3"/>
<feature type="non-terminal residue" evidence="2">
    <location>
        <position position="1"/>
    </location>
</feature>
<protein>
    <submittedName>
        <fullName evidence="2">Uncharacterized protein</fullName>
    </submittedName>
</protein>
<gene>
    <name evidence="2" type="ORF">AVDCRST_MAG06-530</name>
</gene>